<organism evidence="1 2">
    <name type="scientific">Spiromyces aspiralis</name>
    <dbReference type="NCBI Taxonomy" id="68401"/>
    <lineage>
        <taxon>Eukaryota</taxon>
        <taxon>Fungi</taxon>
        <taxon>Fungi incertae sedis</taxon>
        <taxon>Zoopagomycota</taxon>
        <taxon>Kickxellomycotina</taxon>
        <taxon>Kickxellomycetes</taxon>
        <taxon>Kickxellales</taxon>
        <taxon>Kickxellaceae</taxon>
        <taxon>Spiromyces</taxon>
    </lineage>
</organism>
<accession>A0ACC1HAA1</accession>
<proteinExistence type="predicted"/>
<evidence type="ECO:0000313" key="2">
    <source>
        <dbReference type="Proteomes" id="UP001145114"/>
    </source>
</evidence>
<dbReference type="Proteomes" id="UP001145114">
    <property type="component" value="Unassembled WGS sequence"/>
</dbReference>
<gene>
    <name evidence="1" type="ORF">EV182_005423</name>
</gene>
<reference evidence="1" key="1">
    <citation type="submission" date="2022-06" db="EMBL/GenBank/DDBJ databases">
        <title>Phylogenomic reconstructions and comparative analyses of Kickxellomycotina fungi.</title>
        <authorList>
            <person name="Reynolds N.K."/>
            <person name="Stajich J.E."/>
            <person name="Barry K."/>
            <person name="Grigoriev I.V."/>
            <person name="Crous P."/>
            <person name="Smith M.E."/>
        </authorList>
    </citation>
    <scope>NUCLEOTIDE SEQUENCE</scope>
    <source>
        <strain evidence="1">RSA 2271</strain>
    </source>
</reference>
<sequence>MLSDNRKKGGSSGTVAAVVGGQTCATLDGGEENPEFASVPLTHTTTPATTLASSADCRHRGYSASASVESGGEEEEKKEGKADAPSTAIPSLFGQSGDVTASAAHSEQGKPEDDNGTLSLSVHDAEDQIQRSIFFVECQYGCKRRCCHQSKRHLLDTGVGGSGRKSSSELRPYALILFGAGFCMGIGAGIWYLHHRSPSAVGGSSNVAAATGRIPPVDVASNAYQHRWFGYQVPPIPPVILAPT</sequence>
<comment type="caution">
    <text evidence="1">The sequence shown here is derived from an EMBL/GenBank/DDBJ whole genome shotgun (WGS) entry which is preliminary data.</text>
</comment>
<protein>
    <submittedName>
        <fullName evidence="1">Uncharacterized protein</fullName>
    </submittedName>
</protein>
<name>A0ACC1HAA1_9FUNG</name>
<evidence type="ECO:0000313" key="1">
    <source>
        <dbReference type="EMBL" id="KAJ1673342.1"/>
    </source>
</evidence>
<dbReference type="EMBL" id="JAMZIH010007066">
    <property type="protein sequence ID" value="KAJ1673342.1"/>
    <property type="molecule type" value="Genomic_DNA"/>
</dbReference>
<keyword evidence="2" id="KW-1185">Reference proteome</keyword>